<gene>
    <name evidence="3" type="ORF">ISP15_00065</name>
</gene>
<evidence type="ECO:0000256" key="1">
    <source>
        <dbReference type="ARBA" id="ARBA00022729"/>
    </source>
</evidence>
<organism evidence="3 4">
    <name type="scientific">Dyella jejuensis</name>
    <dbReference type="NCBI Taxonomy" id="1432009"/>
    <lineage>
        <taxon>Bacteria</taxon>
        <taxon>Pseudomonadati</taxon>
        <taxon>Pseudomonadota</taxon>
        <taxon>Gammaproteobacteria</taxon>
        <taxon>Lysobacterales</taxon>
        <taxon>Rhodanobacteraceae</taxon>
        <taxon>Dyella</taxon>
    </lineage>
</organism>
<dbReference type="InterPro" id="IPR051551">
    <property type="entry name" value="Autotransporter_adhesion"/>
</dbReference>
<dbReference type="Gene3D" id="2.160.20.20">
    <property type="match status" value="1"/>
</dbReference>
<protein>
    <submittedName>
        <fullName evidence="3">Autotransporter-associated beta strand repeat-containing protein</fullName>
    </submittedName>
</protein>
<dbReference type="SUPFAM" id="SSF51126">
    <property type="entry name" value="Pectin lyase-like"/>
    <property type="match status" value="3"/>
</dbReference>
<dbReference type="SUPFAM" id="SSF103515">
    <property type="entry name" value="Autotransporter"/>
    <property type="match status" value="1"/>
</dbReference>
<dbReference type="PROSITE" id="PS51208">
    <property type="entry name" value="AUTOTRANSPORTER"/>
    <property type="match status" value="1"/>
</dbReference>
<dbReference type="InterPro" id="IPR036709">
    <property type="entry name" value="Autotransporte_beta_dom_sf"/>
</dbReference>
<dbReference type="Proteomes" id="UP001620461">
    <property type="component" value="Unassembled WGS sequence"/>
</dbReference>
<dbReference type="InterPro" id="IPR012332">
    <property type="entry name" value="Autotransporter_pectin_lyase_C"/>
</dbReference>
<evidence type="ECO:0000313" key="4">
    <source>
        <dbReference type="Proteomes" id="UP001620461"/>
    </source>
</evidence>
<dbReference type="NCBIfam" id="TIGR02601">
    <property type="entry name" value="autotrns_rpt"/>
    <property type="match status" value="4"/>
</dbReference>
<dbReference type="InterPro" id="IPR013425">
    <property type="entry name" value="Autotrns_rpt"/>
</dbReference>
<dbReference type="EMBL" id="JADIKJ010000001">
    <property type="protein sequence ID" value="MFK2898730.1"/>
    <property type="molecule type" value="Genomic_DNA"/>
</dbReference>
<reference evidence="3 4" key="1">
    <citation type="submission" date="2020-10" db="EMBL/GenBank/DDBJ databases">
        <title>Phylogeny of dyella-like bacteria.</title>
        <authorList>
            <person name="Fu J."/>
        </authorList>
    </citation>
    <scope>NUCLEOTIDE SEQUENCE [LARGE SCALE GENOMIC DNA]</scope>
    <source>
        <strain evidence="3 4">JP1</strain>
    </source>
</reference>
<dbReference type="RefSeq" id="WP_404543673.1">
    <property type="nucleotide sequence ID" value="NZ_JADIKJ010000001.1"/>
</dbReference>
<sequence length="1306" mass="131376">MNRVYKLVWNRSIAAMQVTSELTRAQGSDRNGSSCAPRRKALALAMAWLALAYVDAPAWSQTAAAGANPVTLGGDSNDSINAGLLYGPAIKTGNSIWTLTGTGNTGVDWTIEQGELVGNTATFTGNLTFSNNGQGTSPTLDFYQSANGSFNGAIAGSGELIKDGTGTLALSGDLSAFSGALVISNGGVALVNDGNLQGTEVSGNRMQFDISNVSAATAVIAGITGAGNVLLGTRTLVIDNADDWFSGTISGSGGLTLNGGRQTLAGNDDYSGTTLINNGTLALKGDSELSDSRIQIDGGSLDSTGKSANSMLDIQSLGGLGGSLCISSAGVVITQANDTYSGVVMGDGPVLIAGGREVLDGINTYTGPTTVAAGATLIIGDSTHATASISSDVSVNGGTLGGSGTIQGSAILSNNATLAPGDVGHVGTLTVAGNLTINDGSQLDFDFGSPGSNFHTPGQSDHVVVNGNLSIGDATLNITHLGSMGPGLYNLFDWAGSLSLNDSDFALPTGMTLQVLTSDRQINLIDTQGMTLNEWDANVQAAPGVMGGGSGTWSASSATWSDLEGRYVSAMAPQPGFAIFGGAPGKVTVDDSHGTVGVTGMQFVSDGYHLAGDAIALISGDGTAPVIRVSSGATTIIDNVLEGSSGLDKTDGGTLVLTGTNTYQGATTLSGGYLSVSSDANLGQGSNALDFEGGTLQITGTGFLQTSRNIVWGSTGGGFDIADAGNTFTVAQSLTGSGGLLKSGAGALMLAGSNSYSGGTIVSGGTLLGNAASLQGNITNNAKVVFAQQTDGIYAGVMSGDGALVKTGSGTLTLDAANTYSGGTTVSTGTLEIGDSDHASSASIEGAVDVQSGGVLRGHGTVVGDVSNDGIVWPGGSAGPFTIQGNYTQNADGALQIDVTPRQASTLIVSGKASLAGTLNLVFAPGTYGTTMFPLVQAGTLSGTFATVNGTIPTSVTSQVSYTGTEAQLVLTDPPANATVSPLDGSLYGNLMRSVNVAGAQDLASVLDVSLPQHAPCGADHAPSMQNVSSSTCGSGVWAQYTGSNLSLDGADGLNSSAFGLLGGADYGFDDTMHAGVQAGVGQIDGNDKSGGNGRAGNVHGGLYGYADAGPAVLSAVVDYMHSDYHFNRASGIGAATAATQGNMLSGALQAAWPLQLAQWQLAPKIGALYQRQVMNGFSETLASDNPAAPDFPVNGSRSRYITLQPYAAFGFVRSFMAQGVTYVPQFSVGYRYDTRHAAMPVVQVTAQDGTVFALPGAAQNRGMATASARITAKAGATWNLYMDYQGLFAGRLHDNALSLGFAKRF</sequence>
<evidence type="ECO:0000259" key="2">
    <source>
        <dbReference type="PROSITE" id="PS51208"/>
    </source>
</evidence>
<dbReference type="Pfam" id="PF12951">
    <property type="entry name" value="PATR"/>
    <property type="match status" value="7"/>
</dbReference>
<proteinExistence type="predicted"/>
<dbReference type="Pfam" id="PF13018">
    <property type="entry name" value="ESPR"/>
    <property type="match status" value="1"/>
</dbReference>
<dbReference type="InterPro" id="IPR005546">
    <property type="entry name" value="Autotransporte_beta"/>
</dbReference>
<dbReference type="Gene3D" id="2.40.128.130">
    <property type="entry name" value="Autotransporter beta-domain"/>
    <property type="match status" value="1"/>
</dbReference>
<keyword evidence="4" id="KW-1185">Reference proteome</keyword>
<dbReference type="InterPro" id="IPR011050">
    <property type="entry name" value="Pectin_lyase_fold/virulence"/>
</dbReference>
<dbReference type="PANTHER" id="PTHR35037">
    <property type="entry name" value="C-TERMINAL REGION OF AIDA-LIKE PROTEIN"/>
    <property type="match status" value="1"/>
</dbReference>
<feature type="domain" description="Autotransporter" evidence="2">
    <location>
        <begin position="1030"/>
        <end position="1306"/>
    </location>
</feature>
<dbReference type="SMART" id="SM00869">
    <property type="entry name" value="Autotransporter"/>
    <property type="match status" value="1"/>
</dbReference>
<keyword evidence="1" id="KW-0732">Signal</keyword>
<accession>A0ABW8JFY7</accession>
<name>A0ABW8JFY7_9GAMM</name>
<dbReference type="PANTHER" id="PTHR35037:SF3">
    <property type="entry name" value="C-TERMINAL REGION OF AIDA-LIKE PROTEIN"/>
    <property type="match status" value="1"/>
</dbReference>
<dbReference type="Pfam" id="PF03797">
    <property type="entry name" value="Autotransporter"/>
    <property type="match status" value="1"/>
</dbReference>
<dbReference type="InterPro" id="IPR024973">
    <property type="entry name" value="ESPR"/>
</dbReference>
<comment type="caution">
    <text evidence="3">The sequence shown here is derived from an EMBL/GenBank/DDBJ whole genome shotgun (WGS) entry which is preliminary data.</text>
</comment>
<evidence type="ECO:0000313" key="3">
    <source>
        <dbReference type="EMBL" id="MFK2898730.1"/>
    </source>
</evidence>